<dbReference type="InterPro" id="IPR027992">
    <property type="entry name" value="tRNA_bind_dom"/>
</dbReference>
<protein>
    <recommendedName>
        <fullName evidence="9">N-acetyltransferase domain-containing protein</fullName>
    </recommendedName>
</protein>
<dbReference type="PANTHER" id="PTHR10925:SF5">
    <property type="entry name" value="RNA CYTIDINE ACETYLTRANSFERASE"/>
    <property type="match status" value="1"/>
</dbReference>
<dbReference type="InterPro" id="IPR016181">
    <property type="entry name" value="Acyl_CoA_acyltransferase"/>
</dbReference>
<keyword evidence="4" id="KW-0819">tRNA processing</keyword>
<dbReference type="GO" id="GO:1990883">
    <property type="term" value="F:18S rRNA cytidine N-acetyltransferase activity"/>
    <property type="evidence" value="ECO:0007669"/>
    <property type="project" value="TreeGrafter"/>
</dbReference>
<comment type="caution">
    <text evidence="10">The sequence shown here is derived from an EMBL/GenBank/DDBJ whole genome shotgun (WGS) entry which is preliminary data.</text>
</comment>
<keyword evidence="7" id="KW-0539">Nucleus</keyword>
<keyword evidence="5" id="KW-0547">Nucleotide-binding</keyword>
<keyword evidence="3" id="KW-0808">Transferase</keyword>
<evidence type="ECO:0000256" key="3">
    <source>
        <dbReference type="ARBA" id="ARBA00022679"/>
    </source>
</evidence>
<evidence type="ECO:0000256" key="5">
    <source>
        <dbReference type="ARBA" id="ARBA00022741"/>
    </source>
</evidence>
<evidence type="ECO:0000256" key="4">
    <source>
        <dbReference type="ARBA" id="ARBA00022694"/>
    </source>
</evidence>
<evidence type="ECO:0000256" key="8">
    <source>
        <dbReference type="ARBA" id="ARBA00023315"/>
    </source>
</evidence>
<dbReference type="EMBL" id="AKIJ01000004">
    <property type="protein sequence ID" value="KFG25839.1"/>
    <property type="molecule type" value="Genomic_DNA"/>
</dbReference>
<dbReference type="Pfam" id="PF05127">
    <property type="entry name" value="NAT10_TcmA_helicase"/>
    <property type="match status" value="1"/>
</dbReference>
<keyword evidence="8" id="KW-0012">Acyltransferase</keyword>
<dbReference type="HOGENOM" id="CLU_004652_0_0_1"/>
<dbReference type="GO" id="GO:0005730">
    <property type="term" value="C:nucleolus"/>
    <property type="evidence" value="ECO:0007669"/>
    <property type="project" value="UniProtKB-SubCell"/>
</dbReference>
<feature type="domain" description="N-acetyltransferase" evidence="9">
    <location>
        <begin position="454"/>
        <end position="642"/>
    </location>
</feature>
<dbReference type="GO" id="GO:0008033">
    <property type="term" value="P:tRNA processing"/>
    <property type="evidence" value="ECO:0007669"/>
    <property type="project" value="UniProtKB-KW"/>
</dbReference>
<dbReference type="RefSeq" id="XP_052904394.1">
    <property type="nucleotide sequence ID" value="XM_053049444.1"/>
</dbReference>
<dbReference type="PROSITE" id="PS51186">
    <property type="entry name" value="GNAT"/>
    <property type="match status" value="1"/>
</dbReference>
<dbReference type="GeneID" id="77676800"/>
<accession>A0A086J121</accession>
<dbReference type="SUPFAM" id="SSF55729">
    <property type="entry name" value="Acyl-CoA N-acyltransferases (Nat)"/>
    <property type="match status" value="1"/>
</dbReference>
<sequence length="794" mass="88477">MTTHKERVDKRILSLLENSVKMKHRSIIGVSGKVKDVVHHIHSLLSRYTVRPTVLWVYEKELEAKTHKIGQAKKRKNAGEAALSNFESFVVNTEINYVFHSEAEKVLGTSTDFCVLQDFSKIKANALASVVESVRGGGLILLPIEETDSIYTKRLYHLLQSADNYAILDTQLNVIHEASTTQGVCSAENDANVVNQMEGRIQQVKEAANILNPLSVMSANSTARLMKQCKTQDQAEAVLSLSEAIDKRSLVAITADRGRGKSAALGLSVAHAVVKGMNDILISAPHLSNVQTLFEFIVVGLTENGYREQFDFFVEYSKAYKKSIEKISISKTHYQTIRFITPQILSHAPSMLVVDEAAAIPLPILRGMLGVYPVMISSTTAGYEGTGQALSLKLFKTLRPEIIHLEEPIRYSKKDPVEAWLNNALSLSPEIPKMITFPPQNKCQMYSVNKALLFSGNPETERILRALASILLSGHYKNSPNDLQILADDEHHTLIVLLTEDGRVLALAQCVKEGSRSALHETQKMYNEKRQEMGHLIPWSLSQYFLDMEIFKQAGLRVIRMAVHPDAQSMGYGSHLMQQIISAAQKGEETAESAAEKQAVLFSAVRLPQMDYVGVSFGVTERLLPFWMRLGMHAVYLKHTLCKTTGEHSLIMMRGLNETAQAKIEAYRREFTERFLELLPGCFSTVSALVALQIITPLQDSMKTFKEAQIKRMEQFSRCNLDLRLVADLLPQLAKEVLKTQGQTVSTTQKIILLGMGLQHKSIETVSKELKLQASQVKMLIAKAMASLSGSLQE</sequence>
<evidence type="ECO:0000313" key="11">
    <source>
        <dbReference type="Proteomes" id="UP000054524"/>
    </source>
</evidence>
<dbReference type="Gene3D" id="3.40.50.11040">
    <property type="match status" value="1"/>
</dbReference>
<name>A0A086J121_NEMA1</name>
<dbReference type="Proteomes" id="UP000054524">
    <property type="component" value="Unassembled WGS sequence"/>
</dbReference>
<keyword evidence="2" id="KW-0698">rRNA processing</keyword>
<evidence type="ECO:0000256" key="2">
    <source>
        <dbReference type="ARBA" id="ARBA00022552"/>
    </source>
</evidence>
<proteinExistence type="predicted"/>
<dbReference type="PANTHER" id="PTHR10925">
    <property type="entry name" value="N-ACETYLTRANSFERASE 10"/>
    <property type="match status" value="1"/>
</dbReference>
<dbReference type="Pfam" id="PF13718">
    <property type="entry name" value="GNAT_acetyltr_2"/>
    <property type="match status" value="2"/>
</dbReference>
<dbReference type="InterPro" id="IPR013562">
    <property type="entry name" value="TmcA/NAT10_N"/>
</dbReference>
<evidence type="ECO:0000313" key="10">
    <source>
        <dbReference type="EMBL" id="KFG25839.1"/>
    </source>
</evidence>
<dbReference type="InterPro" id="IPR007807">
    <property type="entry name" value="TcmA/NAT10_helicase"/>
</dbReference>
<dbReference type="GO" id="GO:0000049">
    <property type="term" value="F:tRNA binding"/>
    <property type="evidence" value="ECO:0007669"/>
    <property type="project" value="TreeGrafter"/>
</dbReference>
<dbReference type="GO" id="GO:0030686">
    <property type="term" value="C:90S preribosome"/>
    <property type="evidence" value="ECO:0007669"/>
    <property type="project" value="TreeGrafter"/>
</dbReference>
<dbReference type="GO" id="GO:0005524">
    <property type="term" value="F:ATP binding"/>
    <property type="evidence" value="ECO:0007669"/>
    <property type="project" value="UniProtKB-KW"/>
</dbReference>
<dbReference type="AlphaFoldDB" id="A0A086J121"/>
<evidence type="ECO:0000256" key="6">
    <source>
        <dbReference type="ARBA" id="ARBA00022840"/>
    </source>
</evidence>
<dbReference type="Pfam" id="PF08351">
    <property type="entry name" value="TmcA_N"/>
    <property type="match status" value="1"/>
</dbReference>
<dbReference type="InterPro" id="IPR027417">
    <property type="entry name" value="P-loop_NTPase"/>
</dbReference>
<dbReference type="Gene3D" id="3.40.50.300">
    <property type="entry name" value="P-loop containing nucleotide triphosphate hydrolases"/>
    <property type="match status" value="1"/>
</dbReference>
<dbReference type="GO" id="GO:1904812">
    <property type="term" value="P:rRNA acetylation involved in maturation of SSU-rRNA"/>
    <property type="evidence" value="ECO:0007669"/>
    <property type="project" value="TreeGrafter"/>
</dbReference>
<reference evidence="10 11" key="1">
    <citation type="journal article" date="2014" name="Genome Announc.">
        <title>Genome Sequence of the Microsporidian Species Nematocida sp1 Strain ERTm6 (ATCC PRA-372).</title>
        <authorList>
            <person name="Bakowski M.A."/>
            <person name="Priest M."/>
            <person name="Young S."/>
            <person name="Cuomo C.A."/>
            <person name="Troemel E.R."/>
        </authorList>
    </citation>
    <scope>NUCLEOTIDE SEQUENCE [LARGE SCALE GENOMIC DNA]</scope>
    <source>
        <strain evidence="10 11">ERTm6</strain>
    </source>
</reference>
<dbReference type="Pfam" id="PF13725">
    <property type="entry name" value="tRNA_bind_2"/>
    <property type="match status" value="1"/>
</dbReference>
<dbReference type="Gene3D" id="3.40.630.30">
    <property type="match status" value="1"/>
</dbReference>
<evidence type="ECO:0000256" key="1">
    <source>
        <dbReference type="ARBA" id="ARBA00004604"/>
    </source>
</evidence>
<gene>
    <name evidence="10" type="ORF">NESG_01827</name>
</gene>
<dbReference type="InterPro" id="IPR032672">
    <property type="entry name" value="TmcA/NAT10/Kre33"/>
</dbReference>
<keyword evidence="6" id="KW-0067">ATP-binding</keyword>
<dbReference type="InterPro" id="IPR000182">
    <property type="entry name" value="GNAT_dom"/>
</dbReference>
<organism evidence="10 11">
    <name type="scientific">Nematocida ausubeli (strain ATCC PRA-371 / ERTm2)</name>
    <name type="common">Nematode killer fungus</name>
    <dbReference type="NCBI Taxonomy" id="1913371"/>
    <lineage>
        <taxon>Eukaryota</taxon>
        <taxon>Fungi</taxon>
        <taxon>Fungi incertae sedis</taxon>
        <taxon>Microsporidia</taxon>
        <taxon>Nematocida</taxon>
    </lineage>
</organism>
<keyword evidence="11" id="KW-1185">Reference proteome</keyword>
<evidence type="ECO:0000256" key="7">
    <source>
        <dbReference type="ARBA" id="ARBA00023242"/>
    </source>
</evidence>
<comment type="subcellular location">
    <subcellularLocation>
        <location evidence="1">Nucleus</location>
        <location evidence="1">Nucleolus</location>
    </subcellularLocation>
</comment>
<evidence type="ECO:0000259" key="9">
    <source>
        <dbReference type="PROSITE" id="PS51186"/>
    </source>
</evidence>
<dbReference type="CDD" id="cd04301">
    <property type="entry name" value="NAT_SF"/>
    <property type="match status" value="1"/>
</dbReference>